<feature type="region of interest" description="Disordered" evidence="1">
    <location>
        <begin position="54"/>
        <end position="74"/>
    </location>
</feature>
<dbReference type="InterPro" id="IPR011032">
    <property type="entry name" value="GroES-like_sf"/>
</dbReference>
<organism evidence="3 4">
    <name type="scientific">Triparma laevis f. longispina</name>
    <dbReference type="NCBI Taxonomy" id="1714387"/>
    <lineage>
        <taxon>Eukaryota</taxon>
        <taxon>Sar</taxon>
        <taxon>Stramenopiles</taxon>
        <taxon>Ochrophyta</taxon>
        <taxon>Bolidophyceae</taxon>
        <taxon>Parmales</taxon>
        <taxon>Triparmaceae</taxon>
        <taxon>Triparma</taxon>
    </lineage>
</organism>
<dbReference type="SMART" id="SM00829">
    <property type="entry name" value="PKS_ER"/>
    <property type="match status" value="1"/>
</dbReference>
<dbReference type="SUPFAM" id="SSF50129">
    <property type="entry name" value="GroES-like"/>
    <property type="match status" value="1"/>
</dbReference>
<protein>
    <recommendedName>
        <fullName evidence="2">Enoyl reductase (ER) domain-containing protein</fullName>
    </recommendedName>
</protein>
<evidence type="ECO:0000256" key="1">
    <source>
        <dbReference type="SAM" id="MobiDB-lite"/>
    </source>
</evidence>
<dbReference type="EMBL" id="BRXW01000540">
    <property type="protein sequence ID" value="GMH64144.1"/>
    <property type="molecule type" value="Genomic_DNA"/>
</dbReference>
<evidence type="ECO:0000313" key="4">
    <source>
        <dbReference type="Proteomes" id="UP001165122"/>
    </source>
</evidence>
<proteinExistence type="predicted"/>
<dbReference type="SUPFAM" id="SSF51735">
    <property type="entry name" value="NAD(P)-binding Rossmann-fold domains"/>
    <property type="match status" value="1"/>
</dbReference>
<feature type="domain" description="Enoyl reductase (ER)" evidence="2">
    <location>
        <begin position="13"/>
        <end position="345"/>
    </location>
</feature>
<keyword evidence="4" id="KW-1185">Reference proteome</keyword>
<dbReference type="InterPro" id="IPR013154">
    <property type="entry name" value="ADH-like_N"/>
</dbReference>
<evidence type="ECO:0000313" key="3">
    <source>
        <dbReference type="EMBL" id="GMH64144.1"/>
    </source>
</evidence>
<dbReference type="Gene3D" id="3.90.180.10">
    <property type="entry name" value="Medium-chain alcohol dehydrogenases, catalytic domain"/>
    <property type="match status" value="1"/>
</dbReference>
<dbReference type="Pfam" id="PF13602">
    <property type="entry name" value="ADH_zinc_N_2"/>
    <property type="match status" value="1"/>
</dbReference>
<reference evidence="4" key="1">
    <citation type="journal article" date="2023" name="Commun. Biol.">
        <title>Genome analysis of Parmales, the sister group of diatoms, reveals the evolutionary specialization of diatoms from phago-mixotrophs to photoautotrophs.</title>
        <authorList>
            <person name="Ban H."/>
            <person name="Sato S."/>
            <person name="Yoshikawa S."/>
            <person name="Yamada K."/>
            <person name="Nakamura Y."/>
            <person name="Ichinomiya M."/>
            <person name="Sato N."/>
            <person name="Blanc-Mathieu R."/>
            <person name="Endo H."/>
            <person name="Kuwata A."/>
            <person name="Ogata H."/>
        </authorList>
    </citation>
    <scope>NUCLEOTIDE SEQUENCE [LARGE SCALE GENOMIC DNA]</scope>
    <source>
        <strain evidence="4">NIES 3700</strain>
    </source>
</reference>
<dbReference type="PANTHER" id="PTHR43677:SF4">
    <property type="entry name" value="QUINONE OXIDOREDUCTASE-LIKE PROTEIN 2"/>
    <property type="match status" value="1"/>
</dbReference>
<name>A0A9W7E144_9STRA</name>
<dbReference type="Gene3D" id="3.40.50.720">
    <property type="entry name" value="NAD(P)-binding Rossmann-like Domain"/>
    <property type="match status" value="1"/>
</dbReference>
<dbReference type="OrthoDB" id="203908at2759"/>
<dbReference type="AlphaFoldDB" id="A0A9W7E144"/>
<dbReference type="InterPro" id="IPR036291">
    <property type="entry name" value="NAD(P)-bd_dom_sf"/>
</dbReference>
<evidence type="ECO:0000259" key="2">
    <source>
        <dbReference type="SMART" id="SM00829"/>
    </source>
</evidence>
<gene>
    <name evidence="3" type="ORF">TrLO_g319</name>
</gene>
<dbReference type="Pfam" id="PF08240">
    <property type="entry name" value="ADH_N"/>
    <property type="match status" value="1"/>
</dbReference>
<dbReference type="InterPro" id="IPR051397">
    <property type="entry name" value="Zn-ADH-like_protein"/>
</dbReference>
<dbReference type="PANTHER" id="PTHR43677">
    <property type="entry name" value="SHORT-CHAIN DEHYDROGENASE/REDUCTASE"/>
    <property type="match status" value="1"/>
</dbReference>
<dbReference type="InterPro" id="IPR020843">
    <property type="entry name" value="ER"/>
</dbReference>
<dbReference type="Proteomes" id="UP001165122">
    <property type="component" value="Unassembled WGS sequence"/>
</dbReference>
<sequence>MGTHKAVVTTGIGDYDVLKYIDVPTPELRPGSVLIEVKSMGVNNTDINTRIGWYDQGEGEDDEEDKKGWNGKSSPFPLVQGTDAAGIIVQVGEGIEKYYIGKTVLIQSCTDNGWFGTDFDGGFQEKVVVPFSHCWTVNNTLTMEELGAIPCSYGTAESMLIRARITPGMQIMVPGASGGVAGAVIDLCARARNVNVVAIVGEGKKALLEEAYQGLPVTVREGRFGGEKWSKIVEEFKGCVDVVVDNVGGGGVMDILSCLKRGGSYVTSGAIAGAKVEIDMRTIYLNDLSILGSTKWADDCFPNLQRFINDSKIKPLITKVFKLQDIAEAQKAFLDKGAKVGKFVLTP</sequence>
<comment type="caution">
    <text evidence="3">The sequence shown here is derived from an EMBL/GenBank/DDBJ whole genome shotgun (WGS) entry which is preliminary data.</text>
</comment>
<accession>A0A9W7E144</accession>
<dbReference type="GO" id="GO:0016491">
    <property type="term" value="F:oxidoreductase activity"/>
    <property type="evidence" value="ECO:0007669"/>
    <property type="project" value="InterPro"/>
</dbReference>